<feature type="binding site" evidence="6">
    <location>
        <position position="95"/>
    </location>
    <ligand>
        <name>substrate</name>
    </ligand>
</feature>
<evidence type="ECO:0000313" key="9">
    <source>
        <dbReference type="Proteomes" id="UP001367508"/>
    </source>
</evidence>
<evidence type="ECO:0000256" key="4">
    <source>
        <dbReference type="ARBA" id="ARBA00022842"/>
    </source>
</evidence>
<dbReference type="Gene3D" id="3.40.50.1000">
    <property type="entry name" value="HAD superfamily/HAD-like"/>
    <property type="match status" value="1"/>
</dbReference>
<evidence type="ECO:0000256" key="1">
    <source>
        <dbReference type="ARBA" id="ARBA00001946"/>
    </source>
</evidence>
<evidence type="ECO:0000256" key="2">
    <source>
        <dbReference type="ARBA" id="ARBA00022723"/>
    </source>
</evidence>
<evidence type="ECO:0000256" key="7">
    <source>
        <dbReference type="PIRSR" id="PIRSR031051-3"/>
    </source>
</evidence>
<keyword evidence="9" id="KW-1185">Reference proteome</keyword>
<keyword evidence="2 7" id="KW-0479">Metal-binding</keyword>
<feature type="binding site" evidence="7">
    <location>
        <position position="11"/>
    </location>
    <ligand>
        <name>Mg(2+)</name>
        <dbReference type="ChEBI" id="CHEBI:18420"/>
    </ligand>
</feature>
<comment type="caution">
    <text evidence="8">The sequence shown here is derived from an EMBL/GenBank/DDBJ whole genome shotgun (WGS) entry which is preliminary data.</text>
</comment>
<organism evidence="8 9">
    <name type="scientific">Canavalia gladiata</name>
    <name type="common">Sword bean</name>
    <name type="synonym">Dolichos gladiatus</name>
    <dbReference type="NCBI Taxonomy" id="3824"/>
    <lineage>
        <taxon>Eukaryota</taxon>
        <taxon>Viridiplantae</taxon>
        <taxon>Streptophyta</taxon>
        <taxon>Embryophyta</taxon>
        <taxon>Tracheophyta</taxon>
        <taxon>Spermatophyta</taxon>
        <taxon>Magnoliopsida</taxon>
        <taxon>eudicotyledons</taxon>
        <taxon>Gunneridae</taxon>
        <taxon>Pentapetalae</taxon>
        <taxon>rosids</taxon>
        <taxon>fabids</taxon>
        <taxon>Fabales</taxon>
        <taxon>Fabaceae</taxon>
        <taxon>Papilionoideae</taxon>
        <taxon>50 kb inversion clade</taxon>
        <taxon>NPAAA clade</taxon>
        <taxon>indigoferoid/millettioid clade</taxon>
        <taxon>Phaseoleae</taxon>
        <taxon>Canavalia</taxon>
    </lineage>
</organism>
<feature type="binding site" evidence="7">
    <location>
        <position position="176"/>
    </location>
    <ligand>
        <name>Mg(2+)</name>
        <dbReference type="ChEBI" id="CHEBI:18420"/>
    </ligand>
</feature>
<dbReference type="InterPro" id="IPR016965">
    <property type="entry name" value="Pase_PHOSPHO-typ"/>
</dbReference>
<reference evidence="8 9" key="1">
    <citation type="submission" date="2024-01" db="EMBL/GenBank/DDBJ databases">
        <title>The genomes of 5 underutilized Papilionoideae crops provide insights into root nodulation and disease resistanc.</title>
        <authorList>
            <person name="Jiang F."/>
        </authorList>
    </citation>
    <scope>NUCLEOTIDE SEQUENCE [LARGE SCALE GENOMIC DNA]</scope>
    <source>
        <strain evidence="8">LVBAO_FW01</strain>
        <tissue evidence="8">Leaves</tissue>
    </source>
</reference>
<gene>
    <name evidence="8" type="ORF">VNO77_00371</name>
</gene>
<dbReference type="SUPFAM" id="SSF56784">
    <property type="entry name" value="HAD-like"/>
    <property type="match status" value="1"/>
</dbReference>
<dbReference type="PANTHER" id="PTHR20889:SF19">
    <property type="entry name" value="THIAMINE PHOSPHATE PHOSPHATASE-LIKE PROTEIN"/>
    <property type="match status" value="1"/>
</dbReference>
<protein>
    <submittedName>
        <fullName evidence="8">Uncharacterized protein</fullName>
    </submittedName>
</protein>
<comment type="cofactor">
    <cofactor evidence="1 7">
        <name>Mg(2+)</name>
        <dbReference type="ChEBI" id="CHEBI:18420"/>
    </cofactor>
</comment>
<evidence type="ECO:0000313" key="8">
    <source>
        <dbReference type="EMBL" id="KAK7358443.1"/>
    </source>
</evidence>
<dbReference type="Proteomes" id="UP001367508">
    <property type="component" value="Unassembled WGS sequence"/>
</dbReference>
<feature type="binding site" evidence="6">
    <location>
        <position position="20"/>
    </location>
    <ligand>
        <name>substrate</name>
    </ligand>
</feature>
<dbReference type="NCBIfam" id="TIGR01488">
    <property type="entry name" value="HAD-SF-IB"/>
    <property type="match status" value="1"/>
</dbReference>
<feature type="active site" description="Proton donor" evidence="5">
    <location>
        <position position="11"/>
    </location>
</feature>
<keyword evidence="4 7" id="KW-0460">Magnesium</keyword>
<keyword evidence="3" id="KW-0378">Hydrolase</keyword>
<evidence type="ECO:0000256" key="3">
    <source>
        <dbReference type="ARBA" id="ARBA00022801"/>
    </source>
</evidence>
<name>A0AAN9R990_CANGL</name>
<dbReference type="GO" id="GO:0046872">
    <property type="term" value="F:metal ion binding"/>
    <property type="evidence" value="ECO:0007669"/>
    <property type="project" value="UniProtKB-KW"/>
</dbReference>
<dbReference type="EMBL" id="JAYMYQ010000001">
    <property type="protein sequence ID" value="KAK7358443.1"/>
    <property type="molecule type" value="Genomic_DNA"/>
</dbReference>
<dbReference type="NCBIfam" id="TIGR01489">
    <property type="entry name" value="DKMTPPase-SF"/>
    <property type="match status" value="1"/>
</dbReference>
<dbReference type="GO" id="GO:0016791">
    <property type="term" value="F:phosphatase activity"/>
    <property type="evidence" value="ECO:0007669"/>
    <property type="project" value="InterPro"/>
</dbReference>
<accession>A0AAN9R990</accession>
<feature type="binding site" evidence="7">
    <location>
        <position position="9"/>
    </location>
    <ligand>
        <name>Mg(2+)</name>
        <dbReference type="ChEBI" id="CHEBI:18420"/>
    </ligand>
</feature>
<dbReference type="InterPro" id="IPR023214">
    <property type="entry name" value="HAD_sf"/>
</dbReference>
<dbReference type="AlphaFoldDB" id="A0AAN9R990"/>
<dbReference type="InterPro" id="IPR036412">
    <property type="entry name" value="HAD-like_sf"/>
</dbReference>
<evidence type="ECO:0000256" key="6">
    <source>
        <dbReference type="PIRSR" id="PIRSR031051-2"/>
    </source>
</evidence>
<dbReference type="Pfam" id="PF06888">
    <property type="entry name" value="Put_Phosphatase"/>
    <property type="match status" value="1"/>
</dbReference>
<dbReference type="PANTHER" id="PTHR20889">
    <property type="entry name" value="PHOSPHATASE, ORPHAN 1, 2"/>
    <property type="match status" value="1"/>
</dbReference>
<proteinExistence type="predicted"/>
<evidence type="ECO:0000256" key="5">
    <source>
        <dbReference type="PIRSR" id="PIRSR031051-1"/>
    </source>
</evidence>
<sequence>MAKVVVVFDFDLTIIDDDSDRWVVNQMAVTQLFKQLRDNMPWTSLMDRMMEELHSKGITAQQIADCLKRVPFHPSTFSAIKSAHALGCELRIISDANLFFIRTVLEEHGVLGCFSHIDTNPAFVDQHGRLRITPFRSSTFSPHAFPICPPNLCKGLVMDQIRGSLPENTRFIYIGDGTGDYCPTLKLKGGDFVMPRKNYPLWNRICSDPKLVNAKVHEWSTGEELEIILLNLINKLAIPQEVAAGEGHQLHTHSPIGTIAPSLDTKQRKL</sequence>
<feature type="active site" description="Nucleophile" evidence="5">
    <location>
        <position position="9"/>
    </location>
</feature>
<dbReference type="PIRSF" id="PIRSF031051">
    <property type="entry name" value="PyrdxlP_Pase_PHOSPHO2"/>
    <property type="match status" value="1"/>
</dbReference>
<dbReference type="InterPro" id="IPR006384">
    <property type="entry name" value="HAD_hydro_PyrdxlP_Pase-like"/>
</dbReference>